<feature type="non-terminal residue" evidence="2">
    <location>
        <position position="1"/>
    </location>
</feature>
<name>A0ABD0QID7_CIRMR</name>
<organism evidence="2 3">
    <name type="scientific">Cirrhinus mrigala</name>
    <name type="common">Mrigala</name>
    <dbReference type="NCBI Taxonomy" id="683832"/>
    <lineage>
        <taxon>Eukaryota</taxon>
        <taxon>Metazoa</taxon>
        <taxon>Chordata</taxon>
        <taxon>Craniata</taxon>
        <taxon>Vertebrata</taxon>
        <taxon>Euteleostomi</taxon>
        <taxon>Actinopterygii</taxon>
        <taxon>Neopterygii</taxon>
        <taxon>Teleostei</taxon>
        <taxon>Ostariophysi</taxon>
        <taxon>Cypriniformes</taxon>
        <taxon>Cyprinidae</taxon>
        <taxon>Labeoninae</taxon>
        <taxon>Labeonini</taxon>
        <taxon>Cirrhinus</taxon>
    </lineage>
</organism>
<dbReference type="EMBL" id="JAMKFB020000008">
    <property type="protein sequence ID" value="KAL0185810.1"/>
    <property type="molecule type" value="Genomic_DNA"/>
</dbReference>
<accession>A0ABD0QID7</accession>
<gene>
    <name evidence="2" type="ORF">M9458_017480</name>
</gene>
<evidence type="ECO:0000256" key="1">
    <source>
        <dbReference type="SAM" id="MobiDB-lite"/>
    </source>
</evidence>
<sequence>AIHPSRPTGQNSNIPSSSSSSLTRERSTVGHVRRGLAAMVEEDCGELKVGSPCLSTWGRLKSPGP</sequence>
<protein>
    <submittedName>
        <fullName evidence="2">Uncharacterized protein</fullName>
    </submittedName>
</protein>
<evidence type="ECO:0000313" key="3">
    <source>
        <dbReference type="Proteomes" id="UP001529510"/>
    </source>
</evidence>
<feature type="region of interest" description="Disordered" evidence="1">
    <location>
        <begin position="1"/>
        <end position="30"/>
    </location>
</feature>
<comment type="caution">
    <text evidence="2">The sequence shown here is derived from an EMBL/GenBank/DDBJ whole genome shotgun (WGS) entry which is preliminary data.</text>
</comment>
<feature type="non-terminal residue" evidence="2">
    <location>
        <position position="65"/>
    </location>
</feature>
<dbReference type="Proteomes" id="UP001529510">
    <property type="component" value="Unassembled WGS sequence"/>
</dbReference>
<dbReference type="AlphaFoldDB" id="A0ABD0QID7"/>
<keyword evidence="3" id="KW-1185">Reference proteome</keyword>
<reference evidence="2 3" key="1">
    <citation type="submission" date="2024-05" db="EMBL/GenBank/DDBJ databases">
        <title>Genome sequencing and assembly of Indian major carp, Cirrhinus mrigala (Hamilton, 1822).</title>
        <authorList>
            <person name="Mohindra V."/>
            <person name="Chowdhury L.M."/>
            <person name="Lal K."/>
            <person name="Jena J.K."/>
        </authorList>
    </citation>
    <scope>NUCLEOTIDE SEQUENCE [LARGE SCALE GENOMIC DNA]</scope>
    <source>
        <strain evidence="2">CM1030</strain>
        <tissue evidence="2">Blood</tissue>
    </source>
</reference>
<evidence type="ECO:0000313" key="2">
    <source>
        <dbReference type="EMBL" id="KAL0185810.1"/>
    </source>
</evidence>
<proteinExistence type="predicted"/>